<protein>
    <submittedName>
        <fullName evidence="1">Uncharacterized protein</fullName>
    </submittedName>
</protein>
<organism evidence="1 2">
    <name type="scientific">Noviherbaspirillum sedimenti</name>
    <dbReference type="NCBI Taxonomy" id="2320865"/>
    <lineage>
        <taxon>Bacteria</taxon>
        <taxon>Pseudomonadati</taxon>
        <taxon>Pseudomonadota</taxon>
        <taxon>Betaproteobacteria</taxon>
        <taxon>Burkholderiales</taxon>
        <taxon>Oxalobacteraceae</taxon>
        <taxon>Noviherbaspirillum</taxon>
    </lineage>
</organism>
<accession>A0A3A3GS47</accession>
<sequence>MIINSIDPANSKLDIEILVDGTDEQITELSKLIVAGIPPSSAPPVIIAHDPANSLSRRIMFSIKGPTDFQVATTLDWLKSLKLVGGQAYGTISKLNP</sequence>
<comment type="caution">
    <text evidence="1">The sequence shown here is derived from an EMBL/GenBank/DDBJ whole genome shotgun (WGS) entry which is preliminary data.</text>
</comment>
<dbReference type="Proteomes" id="UP000266327">
    <property type="component" value="Unassembled WGS sequence"/>
</dbReference>
<gene>
    <name evidence="1" type="ORF">D3878_21185</name>
</gene>
<proteinExistence type="predicted"/>
<dbReference type="RefSeq" id="WP_119787277.1">
    <property type="nucleotide sequence ID" value="NZ_QYUQ01000002.1"/>
</dbReference>
<dbReference type="AlphaFoldDB" id="A0A3A3GS47"/>
<keyword evidence="2" id="KW-1185">Reference proteome</keyword>
<evidence type="ECO:0000313" key="2">
    <source>
        <dbReference type="Proteomes" id="UP000266327"/>
    </source>
</evidence>
<dbReference type="OrthoDB" id="9941769at2"/>
<dbReference type="EMBL" id="QYUQ01000002">
    <property type="protein sequence ID" value="RJG03790.1"/>
    <property type="molecule type" value="Genomic_DNA"/>
</dbReference>
<name>A0A3A3GS47_9BURK</name>
<reference evidence="2" key="1">
    <citation type="submission" date="2018-09" db="EMBL/GenBank/DDBJ databases">
        <authorList>
            <person name="Zhu H."/>
        </authorList>
    </citation>
    <scope>NUCLEOTIDE SEQUENCE [LARGE SCALE GENOMIC DNA]</scope>
    <source>
        <strain evidence="2">K1S02-23</strain>
    </source>
</reference>
<evidence type="ECO:0000313" key="1">
    <source>
        <dbReference type="EMBL" id="RJG03790.1"/>
    </source>
</evidence>